<reference evidence="1 2" key="1">
    <citation type="submission" date="2020-10" db="EMBL/GenBank/DDBJ databases">
        <title>Plant Genome Project.</title>
        <authorList>
            <person name="Zhang R.-G."/>
        </authorList>
    </citation>
    <scope>NUCLEOTIDE SEQUENCE [LARGE SCALE GENOMIC DNA]</scope>
    <source>
        <strain evidence="1">FAFU-HL-1</strain>
        <tissue evidence="1">Leaf</tissue>
    </source>
</reference>
<keyword evidence="2" id="KW-1185">Reference proteome</keyword>
<evidence type="ECO:0000313" key="1">
    <source>
        <dbReference type="EMBL" id="KAF9685063.1"/>
    </source>
</evidence>
<dbReference type="EMBL" id="JADGMS010000003">
    <property type="protein sequence ID" value="KAF9685063.1"/>
    <property type="molecule type" value="Genomic_DNA"/>
</dbReference>
<organism evidence="1 2">
    <name type="scientific">Salix dunnii</name>
    <dbReference type="NCBI Taxonomy" id="1413687"/>
    <lineage>
        <taxon>Eukaryota</taxon>
        <taxon>Viridiplantae</taxon>
        <taxon>Streptophyta</taxon>
        <taxon>Embryophyta</taxon>
        <taxon>Tracheophyta</taxon>
        <taxon>Spermatophyta</taxon>
        <taxon>Magnoliopsida</taxon>
        <taxon>eudicotyledons</taxon>
        <taxon>Gunneridae</taxon>
        <taxon>Pentapetalae</taxon>
        <taxon>rosids</taxon>
        <taxon>fabids</taxon>
        <taxon>Malpighiales</taxon>
        <taxon>Salicaceae</taxon>
        <taxon>Saliceae</taxon>
        <taxon>Salix</taxon>
    </lineage>
</organism>
<evidence type="ECO:0000313" key="2">
    <source>
        <dbReference type="Proteomes" id="UP000657918"/>
    </source>
</evidence>
<comment type="caution">
    <text evidence="1">The sequence shown here is derived from an EMBL/GenBank/DDBJ whole genome shotgun (WGS) entry which is preliminary data.</text>
</comment>
<sequence>MSTDKLLDDLLFHLLVHKISSTELQMQSHKINQPPQNNFPISSRPHFQVESLKQNRLLGIHEFLLLSHELVPVIKNSKEGSPGKEIWQFNPFGFLQNLNLTHHKVPSKVICRGLLKFTEYWLSISTNLAAMHISRTLDFPED</sequence>
<name>A0A835KDC7_9ROSI</name>
<accession>A0A835KDC7</accession>
<dbReference type="Proteomes" id="UP000657918">
    <property type="component" value="Unassembled WGS sequence"/>
</dbReference>
<dbReference type="AlphaFoldDB" id="A0A835KDC7"/>
<gene>
    <name evidence="1" type="ORF">SADUNF_Sadunf03G0015400</name>
</gene>
<proteinExistence type="predicted"/>
<protein>
    <submittedName>
        <fullName evidence="1">Uncharacterized protein</fullName>
    </submittedName>
</protein>